<dbReference type="PROSITE" id="PS50887">
    <property type="entry name" value="GGDEF"/>
    <property type="match status" value="1"/>
</dbReference>
<evidence type="ECO:0000259" key="4">
    <source>
        <dbReference type="PROSITE" id="PS50887"/>
    </source>
</evidence>
<feature type="transmembrane region" description="Helical" evidence="3">
    <location>
        <begin position="120"/>
        <end position="139"/>
    </location>
</feature>
<feature type="transmembrane region" description="Helical" evidence="3">
    <location>
        <begin position="190"/>
        <end position="209"/>
    </location>
</feature>
<dbReference type="Pfam" id="PF00990">
    <property type="entry name" value="GGDEF"/>
    <property type="match status" value="1"/>
</dbReference>
<dbReference type="Proteomes" id="UP000640426">
    <property type="component" value="Unassembled WGS sequence"/>
</dbReference>
<dbReference type="InterPro" id="IPR050469">
    <property type="entry name" value="Diguanylate_Cyclase"/>
</dbReference>
<dbReference type="InterPro" id="IPR029787">
    <property type="entry name" value="Nucleotide_cyclase"/>
</dbReference>
<dbReference type="SMART" id="SM00267">
    <property type="entry name" value="GGDEF"/>
    <property type="match status" value="1"/>
</dbReference>
<feature type="transmembrane region" description="Helical" evidence="3">
    <location>
        <begin position="91"/>
        <end position="108"/>
    </location>
</feature>
<comment type="catalytic activity">
    <reaction evidence="2">
        <text>2 GTP = 3',3'-c-di-GMP + 2 diphosphate</text>
        <dbReference type="Rhea" id="RHEA:24898"/>
        <dbReference type="ChEBI" id="CHEBI:33019"/>
        <dbReference type="ChEBI" id="CHEBI:37565"/>
        <dbReference type="ChEBI" id="CHEBI:58805"/>
        <dbReference type="EC" id="2.7.7.65"/>
    </reaction>
</comment>
<reference evidence="6" key="1">
    <citation type="submission" date="2020-12" db="EMBL/GenBank/DDBJ databases">
        <title>Hymenobacter sp.</title>
        <authorList>
            <person name="Kim M.K."/>
        </authorList>
    </citation>
    <scope>NUCLEOTIDE SEQUENCE [LARGE SCALE GENOMIC DNA]</scope>
    <source>
        <strain evidence="6">BT553</strain>
    </source>
</reference>
<name>A0ABS0XJN0_9SPHN</name>
<protein>
    <recommendedName>
        <fullName evidence="1">diguanylate cyclase</fullName>
        <ecNumber evidence="1">2.7.7.65</ecNumber>
    </recommendedName>
</protein>
<keyword evidence="3" id="KW-0812">Transmembrane</keyword>
<dbReference type="RefSeq" id="WP_199033922.1">
    <property type="nucleotide sequence ID" value="NZ_JAELXS010000001.1"/>
</dbReference>
<feature type="domain" description="GGDEF" evidence="4">
    <location>
        <begin position="245"/>
        <end position="375"/>
    </location>
</feature>
<keyword evidence="3" id="KW-0472">Membrane</keyword>
<accession>A0ABS0XJN0</accession>
<comment type="caution">
    <text evidence="5">The sequence shown here is derived from an EMBL/GenBank/DDBJ whole genome shotgun (WGS) entry which is preliminary data.</text>
</comment>
<dbReference type="CDD" id="cd01949">
    <property type="entry name" value="GGDEF"/>
    <property type="match status" value="1"/>
</dbReference>
<feature type="transmembrane region" description="Helical" evidence="3">
    <location>
        <begin position="61"/>
        <end position="79"/>
    </location>
</feature>
<feature type="transmembrane region" description="Helical" evidence="3">
    <location>
        <begin position="6"/>
        <end position="28"/>
    </location>
</feature>
<dbReference type="PANTHER" id="PTHR45138">
    <property type="entry name" value="REGULATORY COMPONENTS OF SENSORY TRANSDUCTION SYSTEM"/>
    <property type="match status" value="1"/>
</dbReference>
<dbReference type="NCBIfam" id="TIGR00254">
    <property type="entry name" value="GGDEF"/>
    <property type="match status" value="1"/>
</dbReference>
<proteinExistence type="predicted"/>
<evidence type="ECO:0000313" key="5">
    <source>
        <dbReference type="EMBL" id="MBJ6120238.1"/>
    </source>
</evidence>
<evidence type="ECO:0000256" key="1">
    <source>
        <dbReference type="ARBA" id="ARBA00012528"/>
    </source>
</evidence>
<organism evidence="5 6">
    <name type="scientific">Sphingomonas mollis</name>
    <dbReference type="NCBI Taxonomy" id="2795726"/>
    <lineage>
        <taxon>Bacteria</taxon>
        <taxon>Pseudomonadati</taxon>
        <taxon>Pseudomonadota</taxon>
        <taxon>Alphaproteobacteria</taxon>
        <taxon>Sphingomonadales</taxon>
        <taxon>Sphingomonadaceae</taxon>
        <taxon>Sphingomonas</taxon>
    </lineage>
</organism>
<dbReference type="EMBL" id="JAELXS010000001">
    <property type="protein sequence ID" value="MBJ6120238.1"/>
    <property type="molecule type" value="Genomic_DNA"/>
</dbReference>
<feature type="transmembrane region" description="Helical" evidence="3">
    <location>
        <begin position="35"/>
        <end position="55"/>
    </location>
</feature>
<evidence type="ECO:0000256" key="2">
    <source>
        <dbReference type="ARBA" id="ARBA00034247"/>
    </source>
</evidence>
<dbReference type="SUPFAM" id="SSF55073">
    <property type="entry name" value="Nucleotide cyclase"/>
    <property type="match status" value="1"/>
</dbReference>
<keyword evidence="3" id="KW-1133">Transmembrane helix</keyword>
<sequence>MVLDMGTLYAVAAIASAVAGVLHLIPWLTGRLAPWAAWWGLGHIAVGGSSLMVAIFDVKSVAMPVFIPNILSVIGYAAVLQGVRVFERPQARAAPLLILVAIAAVPLFLSRDPQAFAGRIAYLCAVRACCDLAVAYVAVRMAQRQGLQNAWLMAFLFGATVPLFVGRAWLAATGRIGSTLLGPADDLASWLAASAIAFIVFRGFSLLLLDAERSHRSLADLACRDALTGALNRMGLAQLRQRLDGQVAVMMIDVDRFKALNDVEGHVVGDTALRLLAETGQMVLGQRGSLVRTGGDEFLGVMPRLSHEEARALADAIELRFDQEIGRCTALAPRPTLSIGLAEGAIADGFERLIAQADQAMYAVKRMRQGNRRAA</sequence>
<dbReference type="InterPro" id="IPR000160">
    <property type="entry name" value="GGDEF_dom"/>
</dbReference>
<dbReference type="EC" id="2.7.7.65" evidence="1"/>
<gene>
    <name evidence="5" type="ORF">JAO74_00385</name>
</gene>
<evidence type="ECO:0000313" key="6">
    <source>
        <dbReference type="Proteomes" id="UP000640426"/>
    </source>
</evidence>
<dbReference type="Gene3D" id="3.30.70.270">
    <property type="match status" value="1"/>
</dbReference>
<dbReference type="InterPro" id="IPR043128">
    <property type="entry name" value="Rev_trsase/Diguanyl_cyclase"/>
</dbReference>
<feature type="transmembrane region" description="Helical" evidence="3">
    <location>
        <begin position="151"/>
        <end position="170"/>
    </location>
</feature>
<keyword evidence="6" id="KW-1185">Reference proteome</keyword>
<dbReference type="PANTHER" id="PTHR45138:SF9">
    <property type="entry name" value="DIGUANYLATE CYCLASE DGCM-RELATED"/>
    <property type="match status" value="1"/>
</dbReference>
<evidence type="ECO:0000256" key="3">
    <source>
        <dbReference type="SAM" id="Phobius"/>
    </source>
</evidence>